<evidence type="ECO:0000256" key="1">
    <source>
        <dbReference type="SAM" id="Coils"/>
    </source>
</evidence>
<evidence type="ECO:0000313" key="4">
    <source>
        <dbReference type="Proteomes" id="UP001218188"/>
    </source>
</evidence>
<keyword evidence="4" id="KW-1185">Reference proteome</keyword>
<accession>A0AAD6X5G6</accession>
<sequence length="305" mass="33388">MRLTRRPEQRPRGPLTRNQGKLAVNPRSRFEAVEVPKQVIETEIEGSRRASEALEKSKKQANELKGKIAAASVEESRRGQSLPVSWFREPKTALARTKYRLRSGMLIINGLAAKLRKDEAKDIEAHLGKVVMMEAKRNERPNGPMTGNDFSRQDQRRSSSSSLFVPDPCPPRARAANSASSSTLATAVTTILVPGLACSRAVSLSALPAPRRRPPTATMATVEHPLSLPQRILELVNPRANDEFHSVAKEKDLFTLPRCTTSCVIVRAATSRTSLARALTQRSHADAAKKPPTPPRLRTSTTGAG</sequence>
<organism evidence="3 4">
    <name type="scientific">Mycena alexandri</name>
    <dbReference type="NCBI Taxonomy" id="1745969"/>
    <lineage>
        <taxon>Eukaryota</taxon>
        <taxon>Fungi</taxon>
        <taxon>Dikarya</taxon>
        <taxon>Basidiomycota</taxon>
        <taxon>Agaricomycotina</taxon>
        <taxon>Agaricomycetes</taxon>
        <taxon>Agaricomycetidae</taxon>
        <taxon>Agaricales</taxon>
        <taxon>Marasmiineae</taxon>
        <taxon>Mycenaceae</taxon>
        <taxon>Mycena</taxon>
    </lineage>
</organism>
<dbReference type="Proteomes" id="UP001218188">
    <property type="component" value="Unassembled WGS sequence"/>
</dbReference>
<protein>
    <submittedName>
        <fullName evidence="3">Uncharacterized protein</fullName>
    </submittedName>
</protein>
<keyword evidence="1" id="KW-0175">Coiled coil</keyword>
<dbReference type="EMBL" id="JARJCM010000044">
    <property type="protein sequence ID" value="KAJ7036245.1"/>
    <property type="molecule type" value="Genomic_DNA"/>
</dbReference>
<feature type="region of interest" description="Disordered" evidence="2">
    <location>
        <begin position="279"/>
        <end position="305"/>
    </location>
</feature>
<name>A0AAD6X5G6_9AGAR</name>
<feature type="compositionally biased region" description="Basic and acidic residues" evidence="2">
    <location>
        <begin position="1"/>
        <end position="11"/>
    </location>
</feature>
<reference evidence="3" key="1">
    <citation type="submission" date="2023-03" db="EMBL/GenBank/DDBJ databases">
        <title>Massive genome expansion in bonnet fungi (Mycena s.s.) driven by repeated elements and novel gene families across ecological guilds.</title>
        <authorList>
            <consortium name="Lawrence Berkeley National Laboratory"/>
            <person name="Harder C.B."/>
            <person name="Miyauchi S."/>
            <person name="Viragh M."/>
            <person name="Kuo A."/>
            <person name="Thoen E."/>
            <person name="Andreopoulos B."/>
            <person name="Lu D."/>
            <person name="Skrede I."/>
            <person name="Drula E."/>
            <person name="Henrissat B."/>
            <person name="Morin E."/>
            <person name="Kohler A."/>
            <person name="Barry K."/>
            <person name="LaButti K."/>
            <person name="Morin E."/>
            <person name="Salamov A."/>
            <person name="Lipzen A."/>
            <person name="Mereny Z."/>
            <person name="Hegedus B."/>
            <person name="Baldrian P."/>
            <person name="Stursova M."/>
            <person name="Weitz H."/>
            <person name="Taylor A."/>
            <person name="Grigoriev I.V."/>
            <person name="Nagy L.G."/>
            <person name="Martin F."/>
            <person name="Kauserud H."/>
        </authorList>
    </citation>
    <scope>NUCLEOTIDE SEQUENCE</scope>
    <source>
        <strain evidence="3">CBHHK200</strain>
    </source>
</reference>
<gene>
    <name evidence="3" type="ORF">C8F04DRAFT_1233202</name>
</gene>
<feature type="region of interest" description="Disordered" evidence="2">
    <location>
        <begin position="134"/>
        <end position="180"/>
    </location>
</feature>
<proteinExistence type="predicted"/>
<feature type="coiled-coil region" evidence="1">
    <location>
        <begin position="44"/>
        <end position="74"/>
    </location>
</feature>
<feature type="region of interest" description="Disordered" evidence="2">
    <location>
        <begin position="1"/>
        <end position="25"/>
    </location>
</feature>
<evidence type="ECO:0000256" key="2">
    <source>
        <dbReference type="SAM" id="MobiDB-lite"/>
    </source>
</evidence>
<feature type="compositionally biased region" description="Low complexity" evidence="2">
    <location>
        <begin position="296"/>
        <end position="305"/>
    </location>
</feature>
<evidence type="ECO:0000313" key="3">
    <source>
        <dbReference type="EMBL" id="KAJ7036245.1"/>
    </source>
</evidence>
<dbReference type="AlphaFoldDB" id="A0AAD6X5G6"/>
<comment type="caution">
    <text evidence="3">The sequence shown here is derived from an EMBL/GenBank/DDBJ whole genome shotgun (WGS) entry which is preliminary data.</text>
</comment>